<keyword evidence="2" id="KW-1185">Reference proteome</keyword>
<reference evidence="1" key="1">
    <citation type="submission" date="2020-08" db="EMBL/GenBank/DDBJ databases">
        <title>Multicomponent nature underlies the extraordinary mechanical properties of spider dragline silk.</title>
        <authorList>
            <person name="Kono N."/>
            <person name="Nakamura H."/>
            <person name="Mori M."/>
            <person name="Yoshida Y."/>
            <person name="Ohtoshi R."/>
            <person name="Malay A.D."/>
            <person name="Moran D.A.P."/>
            <person name="Tomita M."/>
            <person name="Numata K."/>
            <person name="Arakawa K."/>
        </authorList>
    </citation>
    <scope>NUCLEOTIDE SEQUENCE</scope>
</reference>
<comment type="caution">
    <text evidence="1">The sequence shown here is derived from an EMBL/GenBank/DDBJ whole genome shotgun (WGS) entry which is preliminary data.</text>
</comment>
<accession>A0A8X6S612</accession>
<evidence type="ECO:0000313" key="1">
    <source>
        <dbReference type="EMBL" id="GFY01128.1"/>
    </source>
</evidence>
<dbReference type="EMBL" id="BMAU01021225">
    <property type="protein sequence ID" value="GFY01128.1"/>
    <property type="molecule type" value="Genomic_DNA"/>
</dbReference>
<protein>
    <submittedName>
        <fullName evidence="1">Uncharacterized protein</fullName>
    </submittedName>
</protein>
<proteinExistence type="predicted"/>
<gene>
    <name evidence="1" type="ORF">TNCV_5075951</name>
</gene>
<dbReference type="Proteomes" id="UP000887159">
    <property type="component" value="Unassembled WGS sequence"/>
</dbReference>
<name>A0A8X6S612_TRICX</name>
<organism evidence="1 2">
    <name type="scientific">Trichonephila clavipes</name>
    <name type="common">Golden silk orbweaver</name>
    <name type="synonym">Nephila clavipes</name>
    <dbReference type="NCBI Taxonomy" id="2585209"/>
    <lineage>
        <taxon>Eukaryota</taxon>
        <taxon>Metazoa</taxon>
        <taxon>Ecdysozoa</taxon>
        <taxon>Arthropoda</taxon>
        <taxon>Chelicerata</taxon>
        <taxon>Arachnida</taxon>
        <taxon>Araneae</taxon>
        <taxon>Araneomorphae</taxon>
        <taxon>Entelegynae</taxon>
        <taxon>Araneoidea</taxon>
        <taxon>Nephilidae</taxon>
        <taxon>Trichonephila</taxon>
    </lineage>
</organism>
<dbReference type="AlphaFoldDB" id="A0A8X6S612"/>
<sequence>MNISGFHNEIVGNSAEIVGCANFTTSTLPVEIVGCAAKGLKPLKTQCRKADACKICRVSKSYQWSGVAVQREGANSAVILTT</sequence>
<evidence type="ECO:0000313" key="2">
    <source>
        <dbReference type="Proteomes" id="UP000887159"/>
    </source>
</evidence>